<evidence type="ECO:0000256" key="1">
    <source>
        <dbReference type="SAM" id="Phobius"/>
    </source>
</evidence>
<proteinExistence type="predicted"/>
<dbReference type="EMBL" id="CAUYUJ010021395">
    <property type="protein sequence ID" value="CAK0904431.1"/>
    <property type="molecule type" value="Genomic_DNA"/>
</dbReference>
<keyword evidence="1" id="KW-0472">Membrane</keyword>
<gene>
    <name evidence="2" type="ORF">PCOR1329_LOCUS80448</name>
</gene>
<organism evidence="2 3">
    <name type="scientific">Prorocentrum cordatum</name>
    <dbReference type="NCBI Taxonomy" id="2364126"/>
    <lineage>
        <taxon>Eukaryota</taxon>
        <taxon>Sar</taxon>
        <taxon>Alveolata</taxon>
        <taxon>Dinophyceae</taxon>
        <taxon>Prorocentrales</taxon>
        <taxon>Prorocentraceae</taxon>
        <taxon>Prorocentrum</taxon>
    </lineage>
</organism>
<keyword evidence="1" id="KW-0812">Transmembrane</keyword>
<dbReference type="Proteomes" id="UP001189429">
    <property type="component" value="Unassembled WGS sequence"/>
</dbReference>
<comment type="caution">
    <text evidence="2">The sequence shown here is derived from an EMBL/GenBank/DDBJ whole genome shotgun (WGS) entry which is preliminary data.</text>
</comment>
<keyword evidence="3" id="KW-1185">Reference proteome</keyword>
<sequence length="135" mass="14286">MPREEFDLESFENCRQAAGKGVTSWLLSGQRHAADGDVMALFFLAPGLGFAVCLILLAGLAGACRCACFCRQVQGVEALARVLQRAVEIDLQFASSGELPEDSPNVEGKATSIFAVLMFGLMSAPRTTTSPSSPS</sequence>
<evidence type="ECO:0000313" key="2">
    <source>
        <dbReference type="EMBL" id="CAK0904431.1"/>
    </source>
</evidence>
<accession>A0ABN9Y172</accession>
<protein>
    <submittedName>
        <fullName evidence="2">Uncharacterized protein</fullName>
    </submittedName>
</protein>
<reference evidence="2" key="1">
    <citation type="submission" date="2023-10" db="EMBL/GenBank/DDBJ databases">
        <authorList>
            <person name="Chen Y."/>
            <person name="Shah S."/>
            <person name="Dougan E. K."/>
            <person name="Thang M."/>
            <person name="Chan C."/>
        </authorList>
    </citation>
    <scope>NUCLEOTIDE SEQUENCE [LARGE SCALE GENOMIC DNA]</scope>
</reference>
<evidence type="ECO:0000313" key="3">
    <source>
        <dbReference type="Proteomes" id="UP001189429"/>
    </source>
</evidence>
<feature type="transmembrane region" description="Helical" evidence="1">
    <location>
        <begin position="38"/>
        <end position="61"/>
    </location>
</feature>
<keyword evidence="1" id="KW-1133">Transmembrane helix</keyword>
<name>A0ABN9Y172_9DINO</name>